<keyword evidence="2" id="KW-1185">Reference proteome</keyword>
<sequence length="110" mass="12267">MQPRLKPGFFVRAVIRRAEVAGAQGYVVKKGSEDAGAVLLKISRLDGTCTVLNQVTVGDGERAWARPLGETCDDARASAWFEKQMKFDPDLWIVEIEDREGRAFIDEKIV</sequence>
<dbReference type="RefSeq" id="WP_166933024.1">
    <property type="nucleotide sequence ID" value="NZ_BAAADD010000003.1"/>
</dbReference>
<dbReference type="Gene3D" id="3.40.1530.20">
    <property type="entry name" value="Protein of unknown function (DUF1491)"/>
    <property type="match status" value="1"/>
</dbReference>
<accession>A0ABN1EI43</accession>
<comment type="caution">
    <text evidence="1">The sequence shown here is derived from an EMBL/GenBank/DDBJ whole genome shotgun (WGS) entry which is preliminary data.</text>
</comment>
<evidence type="ECO:0000313" key="2">
    <source>
        <dbReference type="Proteomes" id="UP001499951"/>
    </source>
</evidence>
<proteinExistence type="predicted"/>
<dbReference type="InterPro" id="IPR009964">
    <property type="entry name" value="DUF1491"/>
</dbReference>
<protein>
    <submittedName>
        <fullName evidence="1">DUF1491 family protein</fullName>
    </submittedName>
</protein>
<organism evidence="1 2">
    <name type="scientific">Rhizomicrobium electricum</name>
    <dbReference type="NCBI Taxonomy" id="480070"/>
    <lineage>
        <taxon>Bacteria</taxon>
        <taxon>Pseudomonadati</taxon>
        <taxon>Pseudomonadota</taxon>
        <taxon>Alphaproteobacteria</taxon>
        <taxon>Micropepsales</taxon>
        <taxon>Micropepsaceae</taxon>
        <taxon>Rhizomicrobium</taxon>
    </lineage>
</organism>
<evidence type="ECO:0000313" key="1">
    <source>
        <dbReference type="EMBL" id="GAA0567104.1"/>
    </source>
</evidence>
<dbReference type="EMBL" id="BAAADD010000003">
    <property type="protein sequence ID" value="GAA0567104.1"/>
    <property type="molecule type" value="Genomic_DNA"/>
</dbReference>
<gene>
    <name evidence="1" type="ORF">GCM10008942_14510</name>
</gene>
<dbReference type="Pfam" id="PF07372">
    <property type="entry name" value="DUF1491"/>
    <property type="match status" value="1"/>
</dbReference>
<reference evidence="1 2" key="1">
    <citation type="journal article" date="2019" name="Int. J. Syst. Evol. Microbiol.">
        <title>The Global Catalogue of Microorganisms (GCM) 10K type strain sequencing project: providing services to taxonomists for standard genome sequencing and annotation.</title>
        <authorList>
            <consortium name="The Broad Institute Genomics Platform"/>
            <consortium name="The Broad Institute Genome Sequencing Center for Infectious Disease"/>
            <person name="Wu L."/>
            <person name="Ma J."/>
        </authorList>
    </citation>
    <scope>NUCLEOTIDE SEQUENCE [LARGE SCALE GENOMIC DNA]</scope>
    <source>
        <strain evidence="1 2">JCM 15089</strain>
    </source>
</reference>
<name>A0ABN1EI43_9PROT</name>
<dbReference type="Proteomes" id="UP001499951">
    <property type="component" value="Unassembled WGS sequence"/>
</dbReference>